<protein>
    <submittedName>
        <fullName evidence="2">Putative restriction endonuclease</fullName>
    </submittedName>
</protein>
<evidence type="ECO:0000259" key="1">
    <source>
        <dbReference type="Pfam" id="PF13391"/>
    </source>
</evidence>
<dbReference type="AlphaFoldDB" id="A0A212SB15"/>
<keyword evidence="2" id="KW-0540">Nuclease</keyword>
<sequence length="307" mass="34208">MHEATQMPIIFDAKPDSGYDDLLPRRYHFPNNYLKVAEAAVGDWILFRKPRRGDGAPGYFAVARLKALEPDPKDPGSSYALLDGFLDFDRAVPQNRADGQPYEEIMRSAPQKGRGAAIQGRSVRPVSTADFAAIVKAGLSDVFDPANAIKLELDPDHCDADTRALIDAPEEAQERQIRQILLNRKIRDAAFPSAVCTAYDNTCAITGLKIVNGGGKVEVQAAHIWPVEGDGPDVVQSGLALSGTVHWLFDRGLIRISDDYRLLISHNKIPSELQRLFERQMSGIILPKNEAHWPNRSYLQRHRERFS</sequence>
<dbReference type="GO" id="GO:0004519">
    <property type="term" value="F:endonuclease activity"/>
    <property type="evidence" value="ECO:0007669"/>
    <property type="project" value="UniProtKB-KW"/>
</dbReference>
<evidence type="ECO:0000313" key="3">
    <source>
        <dbReference type="Proteomes" id="UP000198418"/>
    </source>
</evidence>
<feature type="domain" description="HNH nuclease" evidence="1">
    <location>
        <begin position="203"/>
        <end position="255"/>
    </location>
</feature>
<name>A0A212SB15_RHOAC</name>
<dbReference type="InterPro" id="IPR003615">
    <property type="entry name" value="HNH_nuc"/>
</dbReference>
<keyword evidence="3" id="KW-1185">Reference proteome</keyword>
<proteinExistence type="predicted"/>
<keyword evidence="2" id="KW-0378">Hydrolase</keyword>
<organism evidence="2 3">
    <name type="scientific">Rhodoblastus acidophilus</name>
    <name type="common">Rhodopseudomonas acidophila</name>
    <dbReference type="NCBI Taxonomy" id="1074"/>
    <lineage>
        <taxon>Bacteria</taxon>
        <taxon>Pseudomonadati</taxon>
        <taxon>Pseudomonadota</taxon>
        <taxon>Alphaproteobacteria</taxon>
        <taxon>Hyphomicrobiales</taxon>
        <taxon>Rhodoblastaceae</taxon>
        <taxon>Rhodoblastus</taxon>
    </lineage>
</organism>
<dbReference type="Pfam" id="PF13391">
    <property type="entry name" value="HNH_2"/>
    <property type="match status" value="1"/>
</dbReference>
<dbReference type="EMBL" id="FYDG01000021">
    <property type="protein sequence ID" value="SNB82591.1"/>
    <property type="molecule type" value="Genomic_DNA"/>
</dbReference>
<keyword evidence="2" id="KW-0255">Endonuclease</keyword>
<gene>
    <name evidence="2" type="ORF">SAMN06265338_12123</name>
</gene>
<dbReference type="Proteomes" id="UP000198418">
    <property type="component" value="Unassembled WGS sequence"/>
</dbReference>
<evidence type="ECO:0000313" key="2">
    <source>
        <dbReference type="EMBL" id="SNB82591.1"/>
    </source>
</evidence>
<reference evidence="3" key="1">
    <citation type="submission" date="2017-06" db="EMBL/GenBank/DDBJ databases">
        <authorList>
            <person name="Varghese N."/>
            <person name="Submissions S."/>
        </authorList>
    </citation>
    <scope>NUCLEOTIDE SEQUENCE [LARGE SCALE GENOMIC DNA]</scope>
    <source>
        <strain evidence="3">DSM 137</strain>
    </source>
</reference>
<accession>A0A212SB15</accession>